<proteinExistence type="predicted"/>
<keyword evidence="2" id="KW-1185">Reference proteome</keyword>
<organism evidence="1 2">
    <name type="scientific">Gossypium arboreum</name>
    <name type="common">Tree cotton</name>
    <name type="synonym">Gossypium nanking</name>
    <dbReference type="NCBI Taxonomy" id="29729"/>
    <lineage>
        <taxon>Eukaryota</taxon>
        <taxon>Viridiplantae</taxon>
        <taxon>Streptophyta</taxon>
        <taxon>Embryophyta</taxon>
        <taxon>Tracheophyta</taxon>
        <taxon>Spermatophyta</taxon>
        <taxon>Magnoliopsida</taxon>
        <taxon>eudicotyledons</taxon>
        <taxon>Gunneridae</taxon>
        <taxon>Pentapetalae</taxon>
        <taxon>rosids</taxon>
        <taxon>malvids</taxon>
        <taxon>Malvales</taxon>
        <taxon>Malvaceae</taxon>
        <taxon>Malvoideae</taxon>
        <taxon>Gossypium</taxon>
    </lineage>
</organism>
<accession>A0A0B0MU35</accession>
<sequence>MKNYQKASIL</sequence>
<comment type="caution">
    <text evidence="1">The sequence shown here is derived from an EMBL/GenBank/DDBJ whole genome shotgun (WGS) entry which is preliminary data.</text>
</comment>
<dbReference type="Proteomes" id="UP000032142">
    <property type="component" value="Unassembled WGS sequence"/>
</dbReference>
<name>A0A0B0MU35_GOSAR</name>
<protein>
    <submittedName>
        <fullName evidence="1">Uncharacterized protein</fullName>
    </submittedName>
</protein>
<evidence type="ECO:0000313" key="1">
    <source>
        <dbReference type="EMBL" id="KHG05623.1"/>
    </source>
</evidence>
<dbReference type="EMBL" id="JRRC01434243">
    <property type="protein sequence ID" value="KHG05623.1"/>
    <property type="molecule type" value="Genomic_DNA"/>
</dbReference>
<reference evidence="2" key="1">
    <citation type="submission" date="2014-09" db="EMBL/GenBank/DDBJ databases">
        <authorList>
            <person name="Mudge J."/>
            <person name="Ramaraj T."/>
            <person name="Lindquist I.E."/>
            <person name="Bharti A.K."/>
            <person name="Sundararajan A."/>
            <person name="Cameron C.T."/>
            <person name="Woodward J.E."/>
            <person name="May G.D."/>
            <person name="Brubaker C."/>
            <person name="Broadhvest J."/>
            <person name="Wilkins T.A."/>
        </authorList>
    </citation>
    <scope>NUCLEOTIDE SEQUENCE</scope>
    <source>
        <strain evidence="2">cv. AKA8401</strain>
    </source>
</reference>
<evidence type="ECO:0000313" key="2">
    <source>
        <dbReference type="Proteomes" id="UP000032142"/>
    </source>
</evidence>
<gene>
    <name evidence="1" type="ORF">F383_30506</name>
</gene>